<dbReference type="GO" id="GO:0016020">
    <property type="term" value="C:membrane"/>
    <property type="evidence" value="ECO:0007669"/>
    <property type="project" value="TreeGrafter"/>
</dbReference>
<feature type="transmembrane region" description="Helical" evidence="1">
    <location>
        <begin position="148"/>
        <end position="167"/>
    </location>
</feature>
<gene>
    <name evidence="3" type="ORF">D5400_20625</name>
</gene>
<evidence type="ECO:0000256" key="1">
    <source>
        <dbReference type="SAM" id="Phobius"/>
    </source>
</evidence>
<evidence type="ECO:0000313" key="3">
    <source>
        <dbReference type="EMBL" id="AZN73373.1"/>
    </source>
</evidence>
<feature type="transmembrane region" description="Helical" evidence="1">
    <location>
        <begin position="51"/>
        <end position="72"/>
    </location>
</feature>
<feature type="domain" description="Acyltransferase 3" evidence="2">
    <location>
        <begin position="27"/>
        <end position="332"/>
    </location>
</feature>
<dbReference type="InterPro" id="IPR050879">
    <property type="entry name" value="Acyltransferase_3"/>
</dbReference>
<dbReference type="Pfam" id="PF01757">
    <property type="entry name" value="Acyl_transf_3"/>
    <property type="match status" value="1"/>
</dbReference>
<feature type="transmembrane region" description="Helical" evidence="1">
    <location>
        <begin position="204"/>
        <end position="222"/>
    </location>
</feature>
<accession>A0A3Q8XT09</accession>
<dbReference type="AlphaFoldDB" id="A0A3Q8XT09"/>
<dbReference type="GO" id="GO:0016747">
    <property type="term" value="F:acyltransferase activity, transferring groups other than amino-acyl groups"/>
    <property type="evidence" value="ECO:0007669"/>
    <property type="project" value="InterPro"/>
</dbReference>
<feature type="transmembrane region" description="Helical" evidence="1">
    <location>
        <begin position="174"/>
        <end position="192"/>
    </location>
</feature>
<dbReference type="EMBL" id="CP032509">
    <property type="protein sequence ID" value="AZN73373.1"/>
    <property type="molecule type" value="Genomic_DNA"/>
</dbReference>
<reference evidence="3 4" key="1">
    <citation type="submission" date="2018-09" db="EMBL/GenBank/DDBJ databases">
        <title>Marinorhizobium profundi gen. nov., sp. nov., isolated from a deep-sea sediment sample from the New Britain Trench and proposal of Marinorhizobiaceae fam. nov. in the order Rhizobiales of the class Alphaproteobacteria.</title>
        <authorList>
            <person name="Cao J."/>
        </authorList>
    </citation>
    <scope>NUCLEOTIDE SEQUENCE [LARGE SCALE GENOMIC DNA]</scope>
    <source>
        <strain evidence="3 4">WS11</strain>
    </source>
</reference>
<dbReference type="GO" id="GO:0009103">
    <property type="term" value="P:lipopolysaccharide biosynthetic process"/>
    <property type="evidence" value="ECO:0007669"/>
    <property type="project" value="TreeGrafter"/>
</dbReference>
<protein>
    <submittedName>
        <fullName evidence="3">Acyltransferase</fullName>
    </submittedName>
</protein>
<feature type="transmembrane region" description="Helical" evidence="1">
    <location>
        <begin position="287"/>
        <end position="308"/>
    </location>
</feature>
<name>A0A3Q8XT09_9HYPH</name>
<keyword evidence="1" id="KW-0812">Transmembrane</keyword>
<dbReference type="PANTHER" id="PTHR23028:SF53">
    <property type="entry name" value="ACYL_TRANSF_3 DOMAIN-CONTAINING PROTEIN"/>
    <property type="match status" value="1"/>
</dbReference>
<sequence length="359" mass="40321">MKDQFQCAAEHILSKARLWVNNRIHYPALDGIRAIAALAVVGFHARMDGALGGFIGVDIFFVLSGYLITHALRSELQIHGMIDLKSFFVRRIARLWPALVFVTSVVVLLGAVYWSHLRPDQEFLLSVFYLSSYSKAIFDAPDFMQHTWSLSVEVYFYLAWPILIIYSRGLSDRHLLIILMVIFVIATGWRFASIHTAEWQAVYYRADTRLSGLVLGGVLATLGPQKMKQSSSCGLIALIILIAAAAALRWGSPISLSAGGFIAEIGAFALILAALNSADRLQPFLTSWPMTSLGLYSYSLYLWHYPIIRLLRDFDMQGGRMMVITLLISIPIAALTYHAIERPFIRWAKTSKRRLAHQV</sequence>
<feature type="transmembrane region" description="Helical" evidence="1">
    <location>
        <begin position="93"/>
        <end position="114"/>
    </location>
</feature>
<dbReference type="InterPro" id="IPR002656">
    <property type="entry name" value="Acyl_transf_3_dom"/>
</dbReference>
<keyword evidence="3" id="KW-0012">Acyltransferase</keyword>
<dbReference type="OrthoDB" id="9796461at2"/>
<dbReference type="Proteomes" id="UP000268192">
    <property type="component" value="Chromosome"/>
</dbReference>
<feature type="transmembrane region" description="Helical" evidence="1">
    <location>
        <begin position="320"/>
        <end position="340"/>
    </location>
</feature>
<organism evidence="3 4">
    <name type="scientific">Georhizobium profundi</name>
    <dbReference type="NCBI Taxonomy" id="2341112"/>
    <lineage>
        <taxon>Bacteria</taxon>
        <taxon>Pseudomonadati</taxon>
        <taxon>Pseudomonadota</taxon>
        <taxon>Alphaproteobacteria</taxon>
        <taxon>Hyphomicrobiales</taxon>
        <taxon>Rhizobiaceae</taxon>
        <taxon>Georhizobium</taxon>
    </lineage>
</organism>
<evidence type="ECO:0000313" key="4">
    <source>
        <dbReference type="Proteomes" id="UP000268192"/>
    </source>
</evidence>
<evidence type="ECO:0000259" key="2">
    <source>
        <dbReference type="Pfam" id="PF01757"/>
    </source>
</evidence>
<dbReference type="PANTHER" id="PTHR23028">
    <property type="entry name" value="ACETYLTRANSFERASE"/>
    <property type="match status" value="1"/>
</dbReference>
<keyword evidence="3" id="KW-0808">Transferase</keyword>
<dbReference type="KEGG" id="abaw:D5400_20625"/>
<feature type="transmembrane region" description="Helical" evidence="1">
    <location>
        <begin position="234"/>
        <end position="250"/>
    </location>
</feature>
<keyword evidence="1" id="KW-0472">Membrane</keyword>
<keyword evidence="4" id="KW-1185">Reference proteome</keyword>
<proteinExistence type="predicted"/>
<feature type="transmembrane region" description="Helical" evidence="1">
    <location>
        <begin position="256"/>
        <end position="275"/>
    </location>
</feature>
<keyword evidence="1" id="KW-1133">Transmembrane helix</keyword>